<organism evidence="1 2">
    <name type="scientific">Ensete ventricosum</name>
    <name type="common">Abyssinian banana</name>
    <name type="synonym">Musa ensete</name>
    <dbReference type="NCBI Taxonomy" id="4639"/>
    <lineage>
        <taxon>Eukaryota</taxon>
        <taxon>Viridiplantae</taxon>
        <taxon>Streptophyta</taxon>
        <taxon>Embryophyta</taxon>
        <taxon>Tracheophyta</taxon>
        <taxon>Spermatophyta</taxon>
        <taxon>Magnoliopsida</taxon>
        <taxon>Liliopsida</taxon>
        <taxon>Zingiberales</taxon>
        <taxon>Musaceae</taxon>
        <taxon>Ensete</taxon>
    </lineage>
</organism>
<comment type="caution">
    <text evidence="1">The sequence shown here is derived from an EMBL/GenBank/DDBJ whole genome shotgun (WGS) entry which is preliminary data.</text>
</comment>
<gene>
    <name evidence="1" type="ORF">B296_00029054</name>
</gene>
<dbReference type="EMBL" id="AMZH03026638">
    <property type="protein sequence ID" value="RRT34530.1"/>
    <property type="molecule type" value="Genomic_DNA"/>
</dbReference>
<name>A0A426X510_ENSVE</name>
<sequence>MSSSLGGMSPMDVKAYRALEVMRSCHDFDSVITEGLLALVWERYSIPHECQLCVPQLGQPPYDSFPNKFELSIDTLKVGLWFLLHPVIEAYLEWRRISLSQMVPNSDMTKVWLAEVALRPAPWGMTYERLCSFPSCFIYSDANLLFCHSTDMVNLKGLKGMPYVPINCPRGKEPIGTTRDKAATRRTLHPQSIKDLCQMWVWVRGESFSILQMADLVEGEPGAPMQTHWPTLTNSSHFLLEGVNATKFGWGVLNLILAKQLYGAPSKVLIDLAAKSLVWIRTFLRLPFFGILFPLLVADSFYFPS</sequence>
<protein>
    <submittedName>
        <fullName evidence="1">Uncharacterized protein</fullName>
    </submittedName>
</protein>
<dbReference type="Proteomes" id="UP000287651">
    <property type="component" value="Unassembled WGS sequence"/>
</dbReference>
<proteinExistence type="predicted"/>
<accession>A0A426X510</accession>
<dbReference type="AlphaFoldDB" id="A0A426X510"/>
<evidence type="ECO:0000313" key="2">
    <source>
        <dbReference type="Proteomes" id="UP000287651"/>
    </source>
</evidence>
<evidence type="ECO:0000313" key="1">
    <source>
        <dbReference type="EMBL" id="RRT34530.1"/>
    </source>
</evidence>
<reference evidence="1 2" key="1">
    <citation type="journal article" date="2014" name="Agronomy (Basel)">
        <title>A Draft Genome Sequence for Ensete ventricosum, the Drought-Tolerant Tree Against Hunger.</title>
        <authorList>
            <person name="Harrison J."/>
            <person name="Moore K.A."/>
            <person name="Paszkiewicz K."/>
            <person name="Jones T."/>
            <person name="Grant M."/>
            <person name="Ambacheew D."/>
            <person name="Muzemil S."/>
            <person name="Studholme D.J."/>
        </authorList>
    </citation>
    <scope>NUCLEOTIDE SEQUENCE [LARGE SCALE GENOMIC DNA]</scope>
</reference>